<keyword evidence="1" id="KW-0812">Transmembrane</keyword>
<organism evidence="2 3">
    <name type="scientific">Paracoccus solventivorans</name>
    <dbReference type="NCBI Taxonomy" id="53463"/>
    <lineage>
        <taxon>Bacteria</taxon>
        <taxon>Pseudomonadati</taxon>
        <taxon>Pseudomonadota</taxon>
        <taxon>Alphaproteobacteria</taxon>
        <taxon>Rhodobacterales</taxon>
        <taxon>Paracoccaceae</taxon>
        <taxon>Paracoccus</taxon>
    </lineage>
</organism>
<keyword evidence="1" id="KW-1133">Transmembrane helix</keyword>
<dbReference type="EMBL" id="DULP01000117">
    <property type="protein sequence ID" value="HHW34093.1"/>
    <property type="molecule type" value="Genomic_DNA"/>
</dbReference>
<gene>
    <name evidence="2" type="ORF">GXX24_08145</name>
</gene>
<proteinExistence type="predicted"/>
<dbReference type="Proteomes" id="UP000580830">
    <property type="component" value="Unassembled WGS sequence"/>
</dbReference>
<feature type="transmembrane region" description="Helical" evidence="1">
    <location>
        <begin position="6"/>
        <end position="26"/>
    </location>
</feature>
<evidence type="ECO:0000313" key="2">
    <source>
        <dbReference type="EMBL" id="HHW34093.1"/>
    </source>
</evidence>
<reference evidence="2 3" key="1">
    <citation type="journal article" date="2020" name="Biotechnol. Biofuels">
        <title>New insights from the biogas microbiome by comprehensive genome-resolved metagenomics of nearly 1600 species originating from multiple anaerobic digesters.</title>
        <authorList>
            <person name="Campanaro S."/>
            <person name="Treu L."/>
            <person name="Rodriguez-R L.M."/>
            <person name="Kovalovszki A."/>
            <person name="Ziels R.M."/>
            <person name="Maus I."/>
            <person name="Zhu X."/>
            <person name="Kougias P.G."/>
            <person name="Basile A."/>
            <person name="Luo G."/>
            <person name="Schluter A."/>
            <person name="Konstantinidis K.T."/>
            <person name="Angelidaki I."/>
        </authorList>
    </citation>
    <scope>NUCLEOTIDE SEQUENCE [LARGE SCALE GENOMIC DNA]</scope>
    <source>
        <strain evidence="2">AS04akNAM_125</strain>
    </source>
</reference>
<comment type="caution">
    <text evidence="2">The sequence shown here is derived from an EMBL/GenBank/DDBJ whole genome shotgun (WGS) entry which is preliminary data.</text>
</comment>
<sequence length="36" mass="3627">GAAALAWLGGWAAFLAAFLPTALGPVRRPVFSGTRG</sequence>
<evidence type="ECO:0000313" key="3">
    <source>
        <dbReference type="Proteomes" id="UP000580830"/>
    </source>
</evidence>
<feature type="non-terminal residue" evidence="2">
    <location>
        <position position="1"/>
    </location>
</feature>
<accession>A0A832PMH7</accession>
<name>A0A832PMH7_9RHOB</name>
<protein>
    <submittedName>
        <fullName evidence="2">Short-chain dehydrogenase</fullName>
    </submittedName>
</protein>
<keyword evidence="1" id="KW-0472">Membrane</keyword>
<evidence type="ECO:0000256" key="1">
    <source>
        <dbReference type="SAM" id="Phobius"/>
    </source>
</evidence>
<dbReference type="AlphaFoldDB" id="A0A832PMH7"/>